<evidence type="ECO:0000313" key="6">
    <source>
        <dbReference type="EMBL" id="GAV53110.1"/>
    </source>
</evidence>
<organism evidence="6 7">
    <name type="scientific">Zygosaccharomyces rouxii</name>
    <dbReference type="NCBI Taxonomy" id="4956"/>
    <lineage>
        <taxon>Eukaryota</taxon>
        <taxon>Fungi</taxon>
        <taxon>Dikarya</taxon>
        <taxon>Ascomycota</taxon>
        <taxon>Saccharomycotina</taxon>
        <taxon>Saccharomycetes</taxon>
        <taxon>Saccharomycetales</taxon>
        <taxon>Saccharomycetaceae</taxon>
        <taxon>Zygosaccharomyces</taxon>
    </lineage>
</organism>
<evidence type="ECO:0000256" key="1">
    <source>
        <dbReference type="ARBA" id="ARBA00004173"/>
    </source>
</evidence>
<comment type="subcellular location">
    <subcellularLocation>
        <location evidence="1">Mitochondrion</location>
    </subcellularLocation>
</comment>
<name>A0A1Q3ABV9_ZYGRO</name>
<evidence type="ECO:0000256" key="4">
    <source>
        <dbReference type="RuleBase" id="RU368087"/>
    </source>
</evidence>
<feature type="region of interest" description="Disordered" evidence="5">
    <location>
        <begin position="72"/>
        <end position="96"/>
    </location>
</feature>
<comment type="function">
    <text evidence="4">Inhibits the enzyme activity of ATPase.</text>
</comment>
<comment type="similarity">
    <text evidence="2 4">Belongs to the ATPase inhibitor family.</text>
</comment>
<gene>
    <name evidence="6" type="ORF">ZYGR_0AI03920</name>
</gene>
<evidence type="ECO:0000313" key="7">
    <source>
        <dbReference type="Proteomes" id="UP000187013"/>
    </source>
</evidence>
<keyword evidence="3" id="KW-0496">Mitochondrion</keyword>
<evidence type="ECO:0000256" key="5">
    <source>
        <dbReference type="SAM" id="MobiDB-lite"/>
    </source>
</evidence>
<dbReference type="GO" id="GO:0042030">
    <property type="term" value="F:ATPase inhibitor activity"/>
    <property type="evidence" value="ECO:0007669"/>
    <property type="project" value="InterPro"/>
</dbReference>
<dbReference type="EMBL" id="BDGX01000035">
    <property type="protein sequence ID" value="GAV53110.1"/>
    <property type="molecule type" value="Genomic_DNA"/>
</dbReference>
<reference evidence="6 7" key="1">
    <citation type="submission" date="2016-08" db="EMBL/GenBank/DDBJ databases">
        <title>Draft genome sequence of allopolyploid Zygosaccharomyces rouxii.</title>
        <authorList>
            <person name="Watanabe J."/>
            <person name="Uehara K."/>
            <person name="Mogi Y."/>
            <person name="Tsukioka Y."/>
        </authorList>
    </citation>
    <scope>NUCLEOTIDE SEQUENCE [LARGE SCALE GENOMIC DNA]</scope>
    <source>
        <strain evidence="6 7">NBRC 110957</strain>
    </source>
</reference>
<protein>
    <recommendedName>
        <fullName evidence="4">ATPase inhibitor, mitochondrial</fullName>
    </recommendedName>
</protein>
<dbReference type="GO" id="GO:0005739">
    <property type="term" value="C:mitochondrion"/>
    <property type="evidence" value="ECO:0007669"/>
    <property type="project" value="UniProtKB-SubCell"/>
</dbReference>
<comment type="caution">
    <text evidence="6">The sequence shown here is derived from an EMBL/GenBank/DDBJ whole genome shotgun (WGS) entry which is preliminary data.</text>
</comment>
<dbReference type="OrthoDB" id="5532350at2759"/>
<proteinExistence type="inferred from homology"/>
<dbReference type="InterPro" id="IPR007648">
    <property type="entry name" value="ATPase_inhibitor_mt"/>
</dbReference>
<dbReference type="Pfam" id="PF04568">
    <property type="entry name" value="IATP"/>
    <property type="match status" value="1"/>
</dbReference>
<dbReference type="AlphaFoldDB" id="A0A1Q3ABV9"/>
<dbReference type="Proteomes" id="UP000187013">
    <property type="component" value="Unassembled WGS sequence"/>
</dbReference>
<feature type="compositionally biased region" description="Low complexity" evidence="5">
    <location>
        <begin position="37"/>
        <end position="49"/>
    </location>
</feature>
<accession>A0A1Q3ABV9</accession>
<feature type="region of interest" description="Disordered" evidence="5">
    <location>
        <begin position="34"/>
        <end position="55"/>
    </location>
</feature>
<evidence type="ECO:0000256" key="2">
    <source>
        <dbReference type="ARBA" id="ARBA00010901"/>
    </source>
</evidence>
<dbReference type="Gene3D" id="1.20.5.500">
    <property type="entry name" value="Single helix bin"/>
    <property type="match status" value="1"/>
</dbReference>
<sequence>MITSVKTQSLNPAMLSRSVVRTLRSPAAAVRMYSEAGSTGTTRGGTSDDTFTKREKASEDWFIRQHEKEQLEHLKKQNTEQSKRIEHLENKVKENN</sequence>
<evidence type="ECO:0000256" key="3">
    <source>
        <dbReference type="ARBA" id="ARBA00023128"/>
    </source>
</evidence>
<dbReference type="SUPFAM" id="SSF64602">
    <property type="entry name" value="F1 ATPase inhibitor, IF1, C-terminal domain"/>
    <property type="match status" value="1"/>
</dbReference>